<feature type="transmembrane region" description="Helical" evidence="2">
    <location>
        <begin position="43"/>
        <end position="63"/>
    </location>
</feature>
<dbReference type="RefSeq" id="WP_125128030.1">
    <property type="nucleotide sequence ID" value="NZ_RHJS01000002.1"/>
</dbReference>
<sequence>MRNLSNRIYEAFDCVSAGQDLKDKTKSYLFQTPKRCQSGVARYAAAAACLLFVLLGGAGYHVYMTPVAAISIDVNPSMEWEVNSLDRVVSVICYNEEAENVAADLHLKHRKYDDAITELLTSSEMSVYLADNAAVSISVAAEDEDRSIRIQGRAVECAGQHCSNVSGHGGTASDRQAANQAGVSLGKYKAFLALQKLDPSITLEEVSGLCMCEIQDLIRDYEGQTAEYRNLQSEENTGAQENNGEACPVGQHHNHDPNRPHTHHHEGQ</sequence>
<keyword evidence="2" id="KW-0812">Transmembrane</keyword>
<evidence type="ECO:0000256" key="2">
    <source>
        <dbReference type="SAM" id="Phobius"/>
    </source>
</evidence>
<organism evidence="4 5">
    <name type="scientific">Schaedlerella arabinosiphila</name>
    <dbReference type="NCBI Taxonomy" id="2044587"/>
    <lineage>
        <taxon>Bacteria</taxon>
        <taxon>Bacillati</taxon>
        <taxon>Bacillota</taxon>
        <taxon>Clostridia</taxon>
        <taxon>Lachnospirales</taxon>
        <taxon>Lachnospiraceae</taxon>
        <taxon>Schaedlerella</taxon>
    </lineage>
</organism>
<keyword evidence="2" id="KW-0472">Membrane</keyword>
<keyword evidence="5" id="KW-1185">Reference proteome</keyword>
<evidence type="ECO:0000259" key="3">
    <source>
        <dbReference type="Pfam" id="PF23750"/>
    </source>
</evidence>
<protein>
    <recommendedName>
        <fullName evidence="3">Anti-sigma factor RsgI-like middle domain-containing protein</fullName>
    </recommendedName>
</protein>
<dbReference type="AlphaFoldDB" id="A0A426DIA0"/>
<dbReference type="Proteomes" id="UP000274920">
    <property type="component" value="Unassembled WGS sequence"/>
</dbReference>
<dbReference type="EMBL" id="RHJS01000002">
    <property type="protein sequence ID" value="RRK32570.1"/>
    <property type="molecule type" value="Genomic_DNA"/>
</dbReference>
<evidence type="ECO:0000313" key="5">
    <source>
        <dbReference type="Proteomes" id="UP000274920"/>
    </source>
</evidence>
<feature type="region of interest" description="Disordered" evidence="1">
    <location>
        <begin position="235"/>
        <end position="268"/>
    </location>
</feature>
<reference evidence="4" key="1">
    <citation type="submission" date="2018-10" db="EMBL/GenBank/DDBJ databases">
        <title>Schaedlerella arabinophila gen. nov. sp. nov., isolated from the mouse intestinal tract and comparative analysis with the genome of the closely related altered Schaedler flora strain ASF502.</title>
        <authorList>
            <person name="Miyake S."/>
            <person name="Soh M."/>
            <person name="Seedorf H."/>
        </authorList>
    </citation>
    <scope>NUCLEOTIDE SEQUENCE [LARGE SCALE GENOMIC DNA]</scope>
    <source>
        <strain evidence="4">DSM 106076</strain>
    </source>
</reference>
<evidence type="ECO:0000256" key="1">
    <source>
        <dbReference type="SAM" id="MobiDB-lite"/>
    </source>
</evidence>
<gene>
    <name evidence="4" type="ORF">EBB54_15310</name>
</gene>
<feature type="compositionally biased region" description="Basic and acidic residues" evidence="1">
    <location>
        <begin position="253"/>
        <end position="268"/>
    </location>
</feature>
<dbReference type="InterPro" id="IPR055431">
    <property type="entry name" value="RsgI_M"/>
</dbReference>
<keyword evidence="2" id="KW-1133">Transmembrane helix</keyword>
<name>A0A426DIA0_9FIRM</name>
<proteinExistence type="predicted"/>
<feature type="domain" description="Anti-sigma factor RsgI-like middle" evidence="3">
    <location>
        <begin position="67"/>
        <end position="191"/>
    </location>
</feature>
<accession>A0A426DIA0</accession>
<dbReference type="Pfam" id="PF23750">
    <property type="entry name" value="RsgI_M"/>
    <property type="match status" value="1"/>
</dbReference>
<comment type="caution">
    <text evidence="4">The sequence shown here is derived from an EMBL/GenBank/DDBJ whole genome shotgun (WGS) entry which is preliminary data.</text>
</comment>
<evidence type="ECO:0000313" key="4">
    <source>
        <dbReference type="EMBL" id="RRK32570.1"/>
    </source>
</evidence>